<evidence type="ECO:0000313" key="3">
    <source>
        <dbReference type="Proteomes" id="UP001202961"/>
    </source>
</evidence>
<evidence type="ECO:0000256" key="1">
    <source>
        <dbReference type="SAM" id="Coils"/>
    </source>
</evidence>
<evidence type="ECO:0000313" key="2">
    <source>
        <dbReference type="EMBL" id="MCM2374690.1"/>
    </source>
</evidence>
<keyword evidence="1" id="KW-0175">Coiled coil</keyword>
<sequence length="82" mass="9596">MPDEFPRKRSLDQSDIDSLRQHMHAIERLHAEADFIRLKLAEYRQSDYASTAIHNGVASLQDTAEFIREVIQELTERERPTT</sequence>
<comment type="caution">
    <text evidence="2">The sequence shown here is derived from an EMBL/GenBank/DDBJ whole genome shotgun (WGS) entry which is preliminary data.</text>
</comment>
<reference evidence="2 3" key="1">
    <citation type="journal article" date="2022" name="Syst. Appl. Microbiol.">
        <title>Rhodopirellula aestuarii sp. nov., a novel member of the genus Rhodopirellula isolated from brackish sediments collected in the Tagus River estuary, Portugal.</title>
        <authorList>
            <person name="Vitorino I.R."/>
            <person name="Klimek D."/>
            <person name="Calusinska M."/>
            <person name="Lobo-da-Cunha A."/>
            <person name="Vasconcelos V."/>
            <person name="Lage O.M."/>
        </authorList>
    </citation>
    <scope>NUCLEOTIDE SEQUENCE [LARGE SCALE GENOMIC DNA]</scope>
    <source>
        <strain evidence="2 3">ICT_H3.1</strain>
    </source>
</reference>
<gene>
    <name evidence="2" type="ORF">NB063_29050</name>
</gene>
<dbReference type="Proteomes" id="UP001202961">
    <property type="component" value="Unassembled WGS sequence"/>
</dbReference>
<protein>
    <submittedName>
        <fullName evidence="2">Uncharacterized protein</fullName>
    </submittedName>
</protein>
<organism evidence="2 3">
    <name type="scientific">Aporhodopirellula aestuarii</name>
    <dbReference type="NCBI Taxonomy" id="2950107"/>
    <lineage>
        <taxon>Bacteria</taxon>
        <taxon>Pseudomonadati</taxon>
        <taxon>Planctomycetota</taxon>
        <taxon>Planctomycetia</taxon>
        <taxon>Pirellulales</taxon>
        <taxon>Pirellulaceae</taxon>
        <taxon>Aporhodopirellula</taxon>
    </lineage>
</organism>
<keyword evidence="3" id="KW-1185">Reference proteome</keyword>
<dbReference type="RefSeq" id="WP_250932718.1">
    <property type="nucleotide sequence ID" value="NZ_JAMQBK010000096.1"/>
</dbReference>
<accession>A0ABT0UD54</accession>
<dbReference type="EMBL" id="JAMQBK010000096">
    <property type="protein sequence ID" value="MCM2374690.1"/>
    <property type="molecule type" value="Genomic_DNA"/>
</dbReference>
<feature type="coiled-coil region" evidence="1">
    <location>
        <begin position="26"/>
        <end position="77"/>
    </location>
</feature>
<name>A0ABT0UD54_9BACT</name>
<proteinExistence type="predicted"/>